<dbReference type="PANTHER" id="PTHR46179">
    <property type="entry name" value="ZINC FINGER PROTEIN"/>
    <property type="match status" value="1"/>
</dbReference>
<dbReference type="InterPro" id="IPR036236">
    <property type="entry name" value="Znf_C2H2_sf"/>
</dbReference>
<feature type="region of interest" description="Disordered" evidence="9">
    <location>
        <begin position="1"/>
        <end position="28"/>
    </location>
</feature>
<dbReference type="STRING" id="420778.A0A1S8BG85"/>
<dbReference type="Gene3D" id="3.30.160.60">
    <property type="entry name" value="Classic Zinc Finger"/>
    <property type="match status" value="2"/>
</dbReference>
<keyword evidence="2" id="KW-0479">Metal-binding</keyword>
<evidence type="ECO:0000256" key="2">
    <source>
        <dbReference type="ARBA" id="ARBA00022723"/>
    </source>
</evidence>
<gene>
    <name evidence="11" type="ORF">BK809_0003498</name>
</gene>
<accession>A0A1S8BG85</accession>
<dbReference type="AlphaFoldDB" id="A0A1S8BG85"/>
<dbReference type="PROSITE" id="PS50157">
    <property type="entry name" value="ZINC_FINGER_C2H2_2"/>
    <property type="match status" value="2"/>
</dbReference>
<dbReference type="PROSITE" id="PS00028">
    <property type="entry name" value="ZINC_FINGER_C2H2_1"/>
    <property type="match status" value="2"/>
</dbReference>
<dbReference type="GO" id="GO:0006357">
    <property type="term" value="P:regulation of transcription by RNA polymerase II"/>
    <property type="evidence" value="ECO:0007669"/>
    <property type="project" value="TreeGrafter"/>
</dbReference>
<evidence type="ECO:0000256" key="3">
    <source>
        <dbReference type="ARBA" id="ARBA00022771"/>
    </source>
</evidence>
<evidence type="ECO:0000256" key="8">
    <source>
        <dbReference type="PROSITE-ProRule" id="PRU00042"/>
    </source>
</evidence>
<evidence type="ECO:0000313" key="11">
    <source>
        <dbReference type="EMBL" id="OMP86328.1"/>
    </source>
</evidence>
<keyword evidence="3 8" id="KW-0863">Zinc-finger</keyword>
<dbReference type="InterPro" id="IPR051061">
    <property type="entry name" value="Zinc_finger_trans_reg"/>
</dbReference>
<evidence type="ECO:0000256" key="9">
    <source>
        <dbReference type="SAM" id="MobiDB-lite"/>
    </source>
</evidence>
<sequence>MRANTFNSEVGTVNTSTVRTRSRRATTRENANHKCNLCGKLFQRSYNHNAHMDTHNPDRPKPHACPVRGCGRRFVRRTDLARHHKSVHLKVKNQKCTACEAYFARKDTLRRHTEDGCPKRFDVRARQAQRAISTRRQRTQPVRPPHPRAAPRNMSLGHLGPYFLPSP</sequence>
<organism evidence="11 12">
    <name type="scientific">Diplodia seriata</name>
    <dbReference type="NCBI Taxonomy" id="420778"/>
    <lineage>
        <taxon>Eukaryota</taxon>
        <taxon>Fungi</taxon>
        <taxon>Dikarya</taxon>
        <taxon>Ascomycota</taxon>
        <taxon>Pezizomycotina</taxon>
        <taxon>Dothideomycetes</taxon>
        <taxon>Dothideomycetes incertae sedis</taxon>
        <taxon>Botryosphaeriales</taxon>
        <taxon>Botryosphaeriaceae</taxon>
        <taxon>Diplodia</taxon>
    </lineage>
</organism>
<feature type="domain" description="C2H2-type" evidence="10">
    <location>
        <begin position="63"/>
        <end position="93"/>
    </location>
</feature>
<dbReference type="EMBL" id="MSZU01000080">
    <property type="protein sequence ID" value="OMP86328.1"/>
    <property type="molecule type" value="Genomic_DNA"/>
</dbReference>
<feature type="domain" description="C2H2-type" evidence="10">
    <location>
        <begin position="33"/>
        <end position="60"/>
    </location>
</feature>
<keyword evidence="5" id="KW-0805">Transcription regulation</keyword>
<comment type="subcellular location">
    <subcellularLocation>
        <location evidence="1">Nucleus</location>
    </subcellularLocation>
</comment>
<name>A0A1S8BG85_9PEZI</name>
<dbReference type="PANTHER" id="PTHR46179:SF13">
    <property type="entry name" value="C2H2-TYPE DOMAIN-CONTAINING PROTEIN"/>
    <property type="match status" value="1"/>
</dbReference>
<dbReference type="SMART" id="SM00355">
    <property type="entry name" value="ZnF_C2H2"/>
    <property type="match status" value="3"/>
</dbReference>
<keyword evidence="4" id="KW-0862">Zinc</keyword>
<dbReference type="GO" id="GO:0008270">
    <property type="term" value="F:zinc ion binding"/>
    <property type="evidence" value="ECO:0007669"/>
    <property type="project" value="UniProtKB-KW"/>
</dbReference>
<feature type="region of interest" description="Disordered" evidence="9">
    <location>
        <begin position="127"/>
        <end position="167"/>
    </location>
</feature>
<dbReference type="InterPro" id="IPR013087">
    <property type="entry name" value="Znf_C2H2_type"/>
</dbReference>
<dbReference type="OrthoDB" id="6910977at2759"/>
<evidence type="ECO:0000256" key="5">
    <source>
        <dbReference type="ARBA" id="ARBA00023015"/>
    </source>
</evidence>
<keyword evidence="7" id="KW-0539">Nucleus</keyword>
<dbReference type="SUPFAM" id="SSF57667">
    <property type="entry name" value="beta-beta-alpha zinc fingers"/>
    <property type="match status" value="2"/>
</dbReference>
<keyword evidence="6" id="KW-0804">Transcription</keyword>
<dbReference type="GO" id="GO:0005634">
    <property type="term" value="C:nucleus"/>
    <property type="evidence" value="ECO:0007669"/>
    <property type="project" value="UniProtKB-SubCell"/>
</dbReference>
<comment type="caution">
    <text evidence="11">The sequence shown here is derived from an EMBL/GenBank/DDBJ whole genome shotgun (WGS) entry which is preliminary data.</text>
</comment>
<evidence type="ECO:0000256" key="4">
    <source>
        <dbReference type="ARBA" id="ARBA00022833"/>
    </source>
</evidence>
<feature type="compositionally biased region" description="Polar residues" evidence="9">
    <location>
        <begin position="1"/>
        <end position="11"/>
    </location>
</feature>
<reference evidence="11 12" key="1">
    <citation type="submission" date="2017-01" db="EMBL/GenBank/DDBJ databases">
        <title>Draft genome sequence of Diplodia seriata F98.1, a fungal species involved in grapevine trunk diseases.</title>
        <authorList>
            <person name="Robert-Siegwald G."/>
            <person name="Vallet J."/>
            <person name="Abou-Mansour E."/>
            <person name="Xu J."/>
            <person name="Rey P."/>
            <person name="Bertsch C."/>
            <person name="Rego C."/>
            <person name="Larignon P."/>
            <person name="Fontaine F."/>
            <person name="Lebrun M.-H."/>
        </authorList>
    </citation>
    <scope>NUCLEOTIDE SEQUENCE [LARGE SCALE GENOMIC DNA]</scope>
    <source>
        <strain evidence="11 12">F98.1</strain>
    </source>
</reference>
<proteinExistence type="predicted"/>
<dbReference type="Proteomes" id="UP000190776">
    <property type="component" value="Unassembled WGS sequence"/>
</dbReference>
<protein>
    <submittedName>
        <fullName evidence="11">Krueppel-like factor 15</fullName>
    </submittedName>
</protein>
<evidence type="ECO:0000313" key="12">
    <source>
        <dbReference type="Proteomes" id="UP000190776"/>
    </source>
</evidence>
<evidence type="ECO:0000256" key="1">
    <source>
        <dbReference type="ARBA" id="ARBA00004123"/>
    </source>
</evidence>
<evidence type="ECO:0000256" key="6">
    <source>
        <dbReference type="ARBA" id="ARBA00023163"/>
    </source>
</evidence>
<dbReference type="Pfam" id="PF00096">
    <property type="entry name" value="zf-C2H2"/>
    <property type="match status" value="1"/>
</dbReference>
<evidence type="ECO:0000256" key="7">
    <source>
        <dbReference type="ARBA" id="ARBA00023242"/>
    </source>
</evidence>
<evidence type="ECO:0000259" key="10">
    <source>
        <dbReference type="PROSITE" id="PS50157"/>
    </source>
</evidence>